<protein>
    <submittedName>
        <fullName evidence="3">ORF39</fullName>
    </submittedName>
</protein>
<feature type="region of interest" description="Disordered" evidence="2">
    <location>
        <begin position="1074"/>
        <end position="1122"/>
    </location>
</feature>
<feature type="coiled-coil region" evidence="1">
    <location>
        <begin position="16"/>
        <end position="74"/>
    </location>
</feature>
<name>A0AAT9J9U4_9VIRU</name>
<evidence type="ECO:0000313" key="3">
    <source>
        <dbReference type="EMBL" id="DBA51955.1"/>
    </source>
</evidence>
<feature type="region of interest" description="Disordered" evidence="2">
    <location>
        <begin position="1158"/>
        <end position="1191"/>
    </location>
</feature>
<reference evidence="3" key="1">
    <citation type="journal article" date="2024" name="Environ. Microbiol. Rep.">
        <title>Hiding in plain sight: The discovery of complete genomes of 11 hypothetical spindle-shaped viruses that putatively infect mesophilic ammonia-oxidizing archaea.</title>
        <authorList>
            <person name="Ni Y."/>
            <person name="Xu T."/>
            <person name="Yan S."/>
            <person name="Chen L."/>
            <person name="Wang Y."/>
        </authorList>
    </citation>
    <scope>NUCLEOTIDE SEQUENCE</scope>
    <source>
        <strain evidence="3">NBD1</strain>
    </source>
</reference>
<feature type="compositionally biased region" description="Polar residues" evidence="2">
    <location>
        <begin position="1282"/>
        <end position="1295"/>
    </location>
</feature>
<keyword evidence="1" id="KW-0175">Coiled coil</keyword>
<dbReference type="EMBL" id="BK067787">
    <property type="protein sequence ID" value="DBA51955.1"/>
    <property type="molecule type" value="Genomic_DNA"/>
</dbReference>
<accession>A0AAT9J9U4</accession>
<evidence type="ECO:0000256" key="1">
    <source>
        <dbReference type="SAM" id="Coils"/>
    </source>
</evidence>
<sequence>MVLAQDKAQRYESERIIEYQEAKAQYEKDLALYEQQQAELERLKAEEEVEAKKIQEQKAKAEAEAKAKAEAELKIEEAWLSQKRSELIQRNLRAGKGSPEMYKSVENSINQLRQQNEEAQAKLASALTQSEYKQIAWQYKETMYGKEAFEKTASTEAKQAFQEYKRFESAYQAAGGGRWDNTILGRAEYIYFGGSSDEYSKIVEADRRNIEASRRMSAGLRASGNAQIKAAQVTELQRLGGTGSLESGAGIGATMVSQTLTIGTNVADRVTVAQGTAAKAQDFGIGFTTETAMFGYQTTGEAEKLRQMQIADYNRTQTNIAVLKDLGINIDVEALNKSGVMSAYNMVELQKPTPIPKPIPSQRISSNIGTGTTTDPFKAQQPNKSMVSPLLSGEAISQISPTKEGSFYPPKPMFTVTTPDGKERSFKTYESAQKFAARYDQPVQTVAGSLSYIFRPEPKTTPTQEAQIGVSKFLDEAAKFKTGNVVLDQIIDPLKFPIGVTRSVVEGLSTLDNLGKQTVAPLVDQALGRKPTQYTVTPVRQTGDAIIFPYSFEDNRFKSWGEVSAQSQQYIREYGGGTFAGEVVSLVVPTGKSIYDIGRRIGTGIAPKLIPKITPTLAAAAISEAKITPKVAAAVKTEVAAKPQGLVRYSRANEIDLPKGFEPAAVSVTPKPSDYGTLSQRLVKAPITDTVIAPNYGVVSKATVTAINEASQSPVLFRLKGITSVSKAPEPPNLNILQEIKTAQRLQRESDIAKQIKLASEKPQPQPKNISRANEIYAETDRDIINTVGLRSQEIPDAARGVSRANILDLKKIGQEILDKKRYKKFQVDELVVNDVQPTGNFPYRDVVPRTAIKYKDVPFVERVSTVKGTSPTPVSFKSPRVDPTYEKIMTGGQSPRYSPMSFTKTAVNVKSPRVNPTYERLTASSGQPYTASAFRTAEKTTSISLGGTVGRIATNQYAIGLKAFKDFQSLIRQPPDFVPSAPRKGVFRPDTSVNVGRGVSTVYTSKAEIGLNAFRRFQDTISENVITPRKGVFRPDTSIKLGTGTGEVVPESSRRIETGMKAFKEFQERVENPKFGLPTSSKSPLSFTRPTTAPKPRDFNKPRDFKKPREFTESDEGGLREVEGKGGTLLQVVKEESPFKSTQISLGKGKGEIIIKKKSALSDPEPSKDPLISTGGLSGTSQPTAAETVSSTTIIPTFPKRETVKPREITLQQPQTKVEVKAENILQTKSEIISKTQTIISPKLTTVVSPKLTTKISPKLSTKISPKLVTEVTPKLETKQTPKLGTRQQLKTPTPQRPKLRSRPMFKFQAKAKTKLDNPPIVPTRRRVVGGLPSPDNGKKKKGKKKSDTGIEFLGSSKLDSIVGLFRREAVIFGDKQVSKQVKRDTKVKVKI</sequence>
<feature type="compositionally biased region" description="Polar residues" evidence="2">
    <location>
        <begin position="1180"/>
        <end position="1191"/>
    </location>
</feature>
<feature type="region of interest" description="Disordered" evidence="2">
    <location>
        <begin position="1275"/>
        <end position="1351"/>
    </location>
</feature>
<proteinExistence type="predicted"/>
<feature type="compositionally biased region" description="Polar residues" evidence="2">
    <location>
        <begin position="1079"/>
        <end position="1092"/>
    </location>
</feature>
<organism evidence="3">
    <name type="scientific">Nitrosopumilaceae spindle-shaped virus</name>
    <dbReference type="NCBI Taxonomy" id="3065433"/>
    <lineage>
        <taxon>Viruses</taxon>
    </lineage>
</organism>
<reference evidence="3" key="2">
    <citation type="submission" date="2024-03" db="EMBL/GenBank/DDBJ databases">
        <authorList>
            <person name="Ni Y."/>
            <person name="Xu T."/>
            <person name="Yan S."/>
            <person name="Chen L."/>
            <person name="Wang Y."/>
        </authorList>
    </citation>
    <scope>NUCLEOTIDE SEQUENCE</scope>
    <source>
        <strain evidence="3">NBD1</strain>
    </source>
</reference>
<evidence type="ECO:0000256" key="2">
    <source>
        <dbReference type="SAM" id="MobiDB-lite"/>
    </source>
</evidence>
<feature type="coiled-coil region" evidence="1">
    <location>
        <begin position="102"/>
        <end position="129"/>
    </location>
</feature>
<feature type="compositionally biased region" description="Basic and acidic residues" evidence="2">
    <location>
        <begin position="1096"/>
        <end position="1122"/>
    </location>
</feature>